<evidence type="ECO:0000313" key="2">
    <source>
        <dbReference type="Proteomes" id="UP000499080"/>
    </source>
</evidence>
<accession>A0A4Y2S915</accession>
<sequence>MQPCVDVEMDLEVAVQALVKTLTWAQNSELEDPLCICGPAGRQIVHERPAKGPPLLRNRRSISGHNYTSTQPLDEFEPDCNLMIPHFEVLLHDDVPQRVIWLYSLTLVITTTHL</sequence>
<dbReference type="EMBL" id="BGPR01020319">
    <property type="protein sequence ID" value="GBN84333.1"/>
    <property type="molecule type" value="Genomic_DNA"/>
</dbReference>
<gene>
    <name evidence="1" type="ORF">AVEN_9952_1</name>
</gene>
<proteinExistence type="predicted"/>
<keyword evidence="2" id="KW-1185">Reference proteome</keyword>
<reference evidence="1 2" key="1">
    <citation type="journal article" date="2019" name="Sci. Rep.">
        <title>Orb-weaving spider Araneus ventricosus genome elucidates the spidroin gene catalogue.</title>
        <authorList>
            <person name="Kono N."/>
            <person name="Nakamura H."/>
            <person name="Ohtoshi R."/>
            <person name="Moran D.A.P."/>
            <person name="Shinohara A."/>
            <person name="Yoshida Y."/>
            <person name="Fujiwara M."/>
            <person name="Mori M."/>
            <person name="Tomita M."/>
            <person name="Arakawa K."/>
        </authorList>
    </citation>
    <scope>NUCLEOTIDE SEQUENCE [LARGE SCALE GENOMIC DNA]</scope>
</reference>
<name>A0A4Y2S915_ARAVE</name>
<organism evidence="1 2">
    <name type="scientific">Araneus ventricosus</name>
    <name type="common">Orbweaver spider</name>
    <name type="synonym">Epeira ventricosa</name>
    <dbReference type="NCBI Taxonomy" id="182803"/>
    <lineage>
        <taxon>Eukaryota</taxon>
        <taxon>Metazoa</taxon>
        <taxon>Ecdysozoa</taxon>
        <taxon>Arthropoda</taxon>
        <taxon>Chelicerata</taxon>
        <taxon>Arachnida</taxon>
        <taxon>Araneae</taxon>
        <taxon>Araneomorphae</taxon>
        <taxon>Entelegynae</taxon>
        <taxon>Araneoidea</taxon>
        <taxon>Araneidae</taxon>
        <taxon>Araneus</taxon>
    </lineage>
</organism>
<comment type="caution">
    <text evidence="1">The sequence shown here is derived from an EMBL/GenBank/DDBJ whole genome shotgun (WGS) entry which is preliminary data.</text>
</comment>
<dbReference type="AlphaFoldDB" id="A0A4Y2S915"/>
<evidence type="ECO:0000313" key="1">
    <source>
        <dbReference type="EMBL" id="GBN84333.1"/>
    </source>
</evidence>
<dbReference type="Proteomes" id="UP000499080">
    <property type="component" value="Unassembled WGS sequence"/>
</dbReference>
<protein>
    <submittedName>
        <fullName evidence="1">Uncharacterized protein</fullName>
    </submittedName>
</protein>